<evidence type="ECO:0000313" key="3">
    <source>
        <dbReference type="Proteomes" id="UP000765509"/>
    </source>
</evidence>
<dbReference type="AlphaFoldDB" id="A0A9Q3JNR8"/>
<evidence type="ECO:0000313" key="2">
    <source>
        <dbReference type="EMBL" id="MBW0566805.1"/>
    </source>
</evidence>
<gene>
    <name evidence="2" type="ORF">O181_106520</name>
</gene>
<protein>
    <submittedName>
        <fullName evidence="2">Uncharacterized protein</fullName>
    </submittedName>
</protein>
<proteinExistence type="predicted"/>
<organism evidence="2 3">
    <name type="scientific">Austropuccinia psidii MF-1</name>
    <dbReference type="NCBI Taxonomy" id="1389203"/>
    <lineage>
        <taxon>Eukaryota</taxon>
        <taxon>Fungi</taxon>
        <taxon>Dikarya</taxon>
        <taxon>Basidiomycota</taxon>
        <taxon>Pucciniomycotina</taxon>
        <taxon>Pucciniomycetes</taxon>
        <taxon>Pucciniales</taxon>
        <taxon>Sphaerophragmiaceae</taxon>
        <taxon>Austropuccinia</taxon>
    </lineage>
</organism>
<sequence>MEKPTFKPTPQEEVKPTEKKSENKSTSIEHVEDWSDWKPPTISSANDPFESHIGLRQSKKRMESQSQSQEPKKKATIPGT</sequence>
<feature type="region of interest" description="Disordered" evidence="1">
    <location>
        <begin position="1"/>
        <end position="80"/>
    </location>
</feature>
<name>A0A9Q3JNR8_9BASI</name>
<reference evidence="2" key="1">
    <citation type="submission" date="2021-03" db="EMBL/GenBank/DDBJ databases">
        <title>Draft genome sequence of rust myrtle Austropuccinia psidii MF-1, a brazilian biotype.</title>
        <authorList>
            <person name="Quecine M.C."/>
            <person name="Pachon D.M.R."/>
            <person name="Bonatelli M.L."/>
            <person name="Correr F.H."/>
            <person name="Franceschini L.M."/>
            <person name="Leite T.F."/>
            <person name="Margarido G.R.A."/>
            <person name="Almeida C.A."/>
            <person name="Ferrarezi J.A."/>
            <person name="Labate C.A."/>
        </authorList>
    </citation>
    <scope>NUCLEOTIDE SEQUENCE</scope>
    <source>
        <strain evidence="2">MF-1</strain>
    </source>
</reference>
<accession>A0A9Q3JNR8</accession>
<keyword evidence="3" id="KW-1185">Reference proteome</keyword>
<dbReference type="EMBL" id="AVOT02079728">
    <property type="protein sequence ID" value="MBW0566805.1"/>
    <property type="molecule type" value="Genomic_DNA"/>
</dbReference>
<evidence type="ECO:0000256" key="1">
    <source>
        <dbReference type="SAM" id="MobiDB-lite"/>
    </source>
</evidence>
<dbReference type="Proteomes" id="UP000765509">
    <property type="component" value="Unassembled WGS sequence"/>
</dbReference>
<comment type="caution">
    <text evidence="2">The sequence shown here is derived from an EMBL/GenBank/DDBJ whole genome shotgun (WGS) entry which is preliminary data.</text>
</comment>
<feature type="compositionally biased region" description="Basic and acidic residues" evidence="1">
    <location>
        <begin position="1"/>
        <end position="36"/>
    </location>
</feature>